<dbReference type="Gene3D" id="3.40.640.10">
    <property type="entry name" value="Type I PLP-dependent aspartate aminotransferase-like (Major domain)"/>
    <property type="match status" value="1"/>
</dbReference>
<feature type="domain" description="Aminotransferase class V" evidence="9">
    <location>
        <begin position="24"/>
        <end position="393"/>
    </location>
</feature>
<comment type="similarity">
    <text evidence="3">Belongs to the class-V pyridoxal-phosphate-dependent aminotransferase family. Csd subfamily.</text>
</comment>
<dbReference type="PANTHER" id="PTHR43586:SF8">
    <property type="entry name" value="CYSTEINE DESULFURASE 1, CHLOROPLASTIC"/>
    <property type="match status" value="1"/>
</dbReference>
<dbReference type="CDD" id="cd06453">
    <property type="entry name" value="SufS_like"/>
    <property type="match status" value="1"/>
</dbReference>
<evidence type="ECO:0000256" key="6">
    <source>
        <dbReference type="ARBA" id="ARBA00022679"/>
    </source>
</evidence>
<evidence type="ECO:0000256" key="8">
    <source>
        <dbReference type="ARBA" id="ARBA00050776"/>
    </source>
</evidence>
<evidence type="ECO:0000256" key="3">
    <source>
        <dbReference type="ARBA" id="ARBA00010447"/>
    </source>
</evidence>
<evidence type="ECO:0000256" key="5">
    <source>
        <dbReference type="ARBA" id="ARBA00021850"/>
    </source>
</evidence>
<gene>
    <name evidence="10" type="ORF">SAMN05660284_00979</name>
</gene>
<dbReference type="InterPro" id="IPR015424">
    <property type="entry name" value="PyrdxlP-dep_Trfase"/>
</dbReference>
<dbReference type="AlphaFoldDB" id="A0A1I4XDJ3"/>
<organism evidence="10 11">
    <name type="scientific">Formivibrio citricus</name>
    <dbReference type="NCBI Taxonomy" id="83765"/>
    <lineage>
        <taxon>Bacteria</taxon>
        <taxon>Pseudomonadati</taxon>
        <taxon>Pseudomonadota</taxon>
        <taxon>Betaproteobacteria</taxon>
        <taxon>Neisseriales</taxon>
        <taxon>Chitinibacteraceae</taxon>
        <taxon>Formivibrio</taxon>
    </lineage>
</organism>
<protein>
    <recommendedName>
        <fullName evidence="5">Probable cysteine desulfurase</fullName>
        <ecNumber evidence="4">2.8.1.7</ecNumber>
    </recommendedName>
</protein>
<comment type="catalytic activity">
    <reaction evidence="8">
        <text>(sulfur carrier)-H + L-cysteine = (sulfur carrier)-SH + L-alanine</text>
        <dbReference type="Rhea" id="RHEA:43892"/>
        <dbReference type="Rhea" id="RHEA-COMP:14737"/>
        <dbReference type="Rhea" id="RHEA-COMP:14739"/>
        <dbReference type="ChEBI" id="CHEBI:29917"/>
        <dbReference type="ChEBI" id="CHEBI:35235"/>
        <dbReference type="ChEBI" id="CHEBI:57972"/>
        <dbReference type="ChEBI" id="CHEBI:64428"/>
        <dbReference type="EC" id="2.8.1.7"/>
    </reaction>
</comment>
<reference evidence="11" key="1">
    <citation type="submission" date="2016-10" db="EMBL/GenBank/DDBJ databases">
        <authorList>
            <person name="Varghese N."/>
            <person name="Submissions S."/>
        </authorList>
    </citation>
    <scope>NUCLEOTIDE SEQUENCE [LARGE SCALE GENOMIC DNA]</scope>
    <source>
        <strain evidence="11">DSM 6150</strain>
    </source>
</reference>
<keyword evidence="7" id="KW-0663">Pyridoxal phosphate</keyword>
<dbReference type="InterPro" id="IPR015422">
    <property type="entry name" value="PyrdxlP-dep_Trfase_small"/>
</dbReference>
<dbReference type="Proteomes" id="UP000242869">
    <property type="component" value="Unassembled WGS sequence"/>
</dbReference>
<dbReference type="EC" id="2.8.1.7" evidence="4"/>
<name>A0A1I4XDJ3_9NEIS</name>
<dbReference type="NCBIfam" id="TIGR01979">
    <property type="entry name" value="sufS"/>
    <property type="match status" value="1"/>
</dbReference>
<dbReference type="PIRSF" id="PIRSF005572">
    <property type="entry name" value="NifS"/>
    <property type="match status" value="1"/>
</dbReference>
<dbReference type="InterPro" id="IPR016454">
    <property type="entry name" value="Cysteine_dSase"/>
</dbReference>
<proteinExistence type="inferred from homology"/>
<dbReference type="SUPFAM" id="SSF53383">
    <property type="entry name" value="PLP-dependent transferases"/>
    <property type="match status" value="1"/>
</dbReference>
<dbReference type="GO" id="GO:0006534">
    <property type="term" value="P:cysteine metabolic process"/>
    <property type="evidence" value="ECO:0007669"/>
    <property type="project" value="InterPro"/>
</dbReference>
<evidence type="ECO:0000256" key="4">
    <source>
        <dbReference type="ARBA" id="ARBA00012239"/>
    </source>
</evidence>
<dbReference type="Gene3D" id="3.90.1150.10">
    <property type="entry name" value="Aspartate Aminotransferase, domain 1"/>
    <property type="match status" value="1"/>
</dbReference>
<dbReference type="InterPro" id="IPR000192">
    <property type="entry name" value="Aminotrans_V_dom"/>
</dbReference>
<dbReference type="STRING" id="83765.SAMN05660284_00979"/>
<keyword evidence="11" id="KW-1185">Reference proteome</keyword>
<accession>A0A1I4XDJ3</accession>
<dbReference type="GO" id="GO:0031071">
    <property type="term" value="F:cysteine desulfurase activity"/>
    <property type="evidence" value="ECO:0007669"/>
    <property type="project" value="UniProtKB-EC"/>
</dbReference>
<dbReference type="PANTHER" id="PTHR43586">
    <property type="entry name" value="CYSTEINE DESULFURASE"/>
    <property type="match status" value="1"/>
</dbReference>
<dbReference type="RefSeq" id="WP_091192112.1">
    <property type="nucleotide sequence ID" value="NZ_FOVE01000005.1"/>
</dbReference>
<evidence type="ECO:0000259" key="9">
    <source>
        <dbReference type="Pfam" id="PF00266"/>
    </source>
</evidence>
<evidence type="ECO:0000313" key="11">
    <source>
        <dbReference type="Proteomes" id="UP000242869"/>
    </source>
</evidence>
<dbReference type="Pfam" id="PF00266">
    <property type="entry name" value="Aminotran_5"/>
    <property type="match status" value="1"/>
</dbReference>
<dbReference type="EMBL" id="FOVE01000005">
    <property type="protein sequence ID" value="SFN24001.1"/>
    <property type="molecule type" value="Genomic_DNA"/>
</dbReference>
<keyword evidence="6" id="KW-0808">Transferase</keyword>
<evidence type="ECO:0000256" key="1">
    <source>
        <dbReference type="ARBA" id="ARBA00001933"/>
    </source>
</evidence>
<comment type="cofactor">
    <cofactor evidence="1">
        <name>pyridoxal 5'-phosphate</name>
        <dbReference type="ChEBI" id="CHEBI:597326"/>
    </cofactor>
</comment>
<dbReference type="GO" id="GO:0030170">
    <property type="term" value="F:pyridoxal phosphate binding"/>
    <property type="evidence" value="ECO:0007669"/>
    <property type="project" value="InterPro"/>
</dbReference>
<evidence type="ECO:0000256" key="7">
    <source>
        <dbReference type="ARBA" id="ARBA00022898"/>
    </source>
</evidence>
<dbReference type="OrthoDB" id="9808002at2"/>
<evidence type="ECO:0000313" key="10">
    <source>
        <dbReference type="EMBL" id="SFN24001.1"/>
    </source>
</evidence>
<comment type="function">
    <text evidence="2">Catalyzes the removal of elemental sulfur and selenium atoms from L-cysteine, L-cystine, L-selenocysteine, and L-selenocystine to produce L-alanine.</text>
</comment>
<dbReference type="InterPro" id="IPR015421">
    <property type="entry name" value="PyrdxlP-dep_Trfase_major"/>
</dbReference>
<evidence type="ECO:0000256" key="2">
    <source>
        <dbReference type="ARBA" id="ARBA00002824"/>
    </source>
</evidence>
<sequence>MTDSRPPAPMRNEFPLLARNPGLIYLDNAATTQKPACVLDAEREFYETANANVHRASHRLAVAATGAFESARATVAHFLNATTPNEVVFTRGTTEAINLVARSWGQASLRPGDEIVLTELEHHANIVPWQFVAQATCATIRAARIARDGTLDMEHFHSLLSPRTRLVGCTLASNAIGTMPPIAEIVAAAHAHGARVLVDAAQAVAHQPVDVQALGADFCVFSGHKVYGPTGIGALWAREDILQAMPPWQGGGEMIDRVSFAGSTFAPAPARFEAGTPPIAQAVGLAAALEWLIQQDRAALLAHENALRIRLENGLKHMPGVQIVGPNTDKAPLTALRFAHAHPFDVAQFLDNHDIAVRVGQHCAQPLLQALGESSLLRVSFAAYNTEDEIDRFLAALEETLELLA</sequence>
<dbReference type="InterPro" id="IPR010970">
    <property type="entry name" value="Cys_dSase_SufS"/>
</dbReference>